<dbReference type="PROSITE" id="PS50925">
    <property type="entry name" value="BLUF"/>
    <property type="match status" value="1"/>
</dbReference>
<dbReference type="Gene3D" id="3.30.70.100">
    <property type="match status" value="1"/>
</dbReference>
<dbReference type="Pfam" id="PF04940">
    <property type="entry name" value="BLUF"/>
    <property type="match status" value="1"/>
</dbReference>
<evidence type="ECO:0000259" key="1">
    <source>
        <dbReference type="PROSITE" id="PS50925"/>
    </source>
</evidence>
<gene>
    <name evidence="2" type="ORF">DFR52_102482</name>
</gene>
<dbReference type="InterPro" id="IPR036046">
    <property type="entry name" value="Acylphosphatase-like_dom_sf"/>
</dbReference>
<proteinExistence type="predicted"/>
<dbReference type="EMBL" id="QGTR01000002">
    <property type="protein sequence ID" value="PWW01818.1"/>
    <property type="molecule type" value="Genomic_DNA"/>
</dbReference>
<comment type="caution">
    <text evidence="2">The sequence shown here is derived from an EMBL/GenBank/DDBJ whole genome shotgun (WGS) entry which is preliminary data.</text>
</comment>
<dbReference type="SUPFAM" id="SSF54975">
    <property type="entry name" value="Acylphosphatase/BLUF domain-like"/>
    <property type="match status" value="1"/>
</dbReference>
<dbReference type="RefSeq" id="WP_110031576.1">
    <property type="nucleotide sequence ID" value="NZ_QGTR01000002.1"/>
</dbReference>
<protein>
    <submittedName>
        <fullName evidence="2">FAD-dependent sensor of blue light</fullName>
    </submittedName>
</protein>
<accession>A0A317PPH7</accession>
<dbReference type="InterPro" id="IPR007024">
    <property type="entry name" value="BLUF_domain"/>
</dbReference>
<sequence>MIQLLYVSVAARAMADADFAQILETSRANNEREAITGVLLWAEGAFVQILEGETDPVHRTLAAIRRDTRHTNLIVVIEQETEKRAFSDWSMGFKRLDPVKADDDRVFRSSHSALARRISTPDGGMLLNMILALDRDVLGSTSRTGTAA</sequence>
<reference evidence="2 3" key="1">
    <citation type="submission" date="2018-05" db="EMBL/GenBank/DDBJ databases">
        <title>Genomic Encyclopedia of Type Strains, Phase IV (KMG-IV): sequencing the most valuable type-strain genomes for metagenomic binning, comparative biology and taxonomic classification.</title>
        <authorList>
            <person name="Goeker M."/>
        </authorList>
    </citation>
    <scope>NUCLEOTIDE SEQUENCE [LARGE SCALE GENOMIC DNA]</scope>
    <source>
        <strain evidence="2 3">DSM 16791</strain>
    </source>
</reference>
<feature type="domain" description="BLUF" evidence="1">
    <location>
        <begin position="1"/>
        <end position="92"/>
    </location>
</feature>
<keyword evidence="3" id="KW-1185">Reference proteome</keyword>
<name>A0A317PPH7_9HYPH</name>
<dbReference type="SMART" id="SM01034">
    <property type="entry name" value="BLUF"/>
    <property type="match status" value="1"/>
</dbReference>
<dbReference type="AlphaFoldDB" id="A0A317PPH7"/>
<dbReference type="Proteomes" id="UP000246352">
    <property type="component" value="Unassembled WGS sequence"/>
</dbReference>
<organism evidence="2 3">
    <name type="scientific">Hoeflea marina</name>
    <dbReference type="NCBI Taxonomy" id="274592"/>
    <lineage>
        <taxon>Bacteria</taxon>
        <taxon>Pseudomonadati</taxon>
        <taxon>Pseudomonadota</taxon>
        <taxon>Alphaproteobacteria</taxon>
        <taxon>Hyphomicrobiales</taxon>
        <taxon>Rhizobiaceae</taxon>
        <taxon>Hoeflea</taxon>
    </lineage>
</organism>
<evidence type="ECO:0000313" key="2">
    <source>
        <dbReference type="EMBL" id="PWW01818.1"/>
    </source>
</evidence>
<evidence type="ECO:0000313" key="3">
    <source>
        <dbReference type="Proteomes" id="UP000246352"/>
    </source>
</evidence>
<dbReference type="GO" id="GO:0071949">
    <property type="term" value="F:FAD binding"/>
    <property type="evidence" value="ECO:0007669"/>
    <property type="project" value="InterPro"/>
</dbReference>
<dbReference type="OrthoDB" id="196105at2"/>
<dbReference type="GO" id="GO:0009882">
    <property type="term" value="F:blue light photoreceptor activity"/>
    <property type="evidence" value="ECO:0007669"/>
    <property type="project" value="InterPro"/>
</dbReference>